<keyword evidence="3" id="KW-1185">Reference proteome</keyword>
<protein>
    <submittedName>
        <fullName evidence="2">Uncharacterized protein</fullName>
    </submittedName>
</protein>
<evidence type="ECO:0000256" key="1">
    <source>
        <dbReference type="SAM" id="Coils"/>
    </source>
</evidence>
<evidence type="ECO:0000313" key="2">
    <source>
        <dbReference type="EMBL" id="KAG0289123.1"/>
    </source>
</evidence>
<gene>
    <name evidence="2" type="ORF">BGZ97_006572</name>
</gene>
<evidence type="ECO:0000313" key="3">
    <source>
        <dbReference type="Proteomes" id="UP000823405"/>
    </source>
</evidence>
<reference evidence="2" key="1">
    <citation type="journal article" date="2020" name="Fungal Divers.">
        <title>Resolving the Mortierellaceae phylogeny through synthesis of multi-gene phylogenetics and phylogenomics.</title>
        <authorList>
            <person name="Vandepol N."/>
            <person name="Liber J."/>
            <person name="Desiro A."/>
            <person name="Na H."/>
            <person name="Kennedy M."/>
            <person name="Barry K."/>
            <person name="Grigoriev I.V."/>
            <person name="Miller A.N."/>
            <person name="O'Donnell K."/>
            <person name="Stajich J.E."/>
            <person name="Bonito G."/>
        </authorList>
    </citation>
    <scope>NUCLEOTIDE SEQUENCE</scope>
    <source>
        <strain evidence="2">NVP60</strain>
    </source>
</reference>
<dbReference type="Proteomes" id="UP000823405">
    <property type="component" value="Unassembled WGS sequence"/>
</dbReference>
<dbReference type="OrthoDB" id="2409706at2759"/>
<dbReference type="EMBL" id="JAAAIN010002912">
    <property type="protein sequence ID" value="KAG0289123.1"/>
    <property type="molecule type" value="Genomic_DNA"/>
</dbReference>
<proteinExistence type="predicted"/>
<feature type="coiled-coil region" evidence="1">
    <location>
        <begin position="162"/>
        <end position="199"/>
    </location>
</feature>
<sequence>MTLHQRFRHGDIVETLAVRRDKATGELYSRVIDILETFPHAQRFKVKGVVINFLEDENEQRTKIHHPFGSVNQYQLQQPTVDNSIEHRVSPLSLQLRPITTSNSLVRFPGTAESLMASSPLFGELVTTLSSNASGILHLQQKVNQLGDIGSAQYLQLMGEIAQMMKHQNELLQKQNEMLQEQAESKEREEKMLKMQQETIDGLIVNQQRVDALLVQNYELHEYPISRLFVIMPEALNKWDPTTLLVKKYRLHFLCECGEHRKSDSGHVTTPGAAPVREIPIKNRVHLTNHPGYELSRPNEFFDRYGPFVLGMLRILKHCLTVTTMVAPAVALAESGVKDVMDGVKAI</sequence>
<keyword evidence="1" id="KW-0175">Coiled coil</keyword>
<dbReference type="AlphaFoldDB" id="A0A9P6QTZ7"/>
<organism evidence="2 3">
    <name type="scientific">Linnemannia gamsii</name>
    <dbReference type="NCBI Taxonomy" id="64522"/>
    <lineage>
        <taxon>Eukaryota</taxon>
        <taxon>Fungi</taxon>
        <taxon>Fungi incertae sedis</taxon>
        <taxon>Mucoromycota</taxon>
        <taxon>Mortierellomycotina</taxon>
        <taxon>Mortierellomycetes</taxon>
        <taxon>Mortierellales</taxon>
        <taxon>Mortierellaceae</taxon>
        <taxon>Linnemannia</taxon>
    </lineage>
</organism>
<accession>A0A9P6QTZ7</accession>
<comment type="caution">
    <text evidence="2">The sequence shown here is derived from an EMBL/GenBank/DDBJ whole genome shotgun (WGS) entry which is preliminary data.</text>
</comment>
<name>A0A9P6QTZ7_9FUNG</name>